<evidence type="ECO:0000256" key="2">
    <source>
        <dbReference type="ARBA" id="ARBA00012758"/>
    </source>
</evidence>
<keyword evidence="4 5" id="KW-0326">Glycosidase</keyword>
<dbReference type="EMBL" id="BMHP01000004">
    <property type="protein sequence ID" value="GGD86795.1"/>
    <property type="molecule type" value="Genomic_DNA"/>
</dbReference>
<dbReference type="Gene3D" id="2.115.10.20">
    <property type="entry name" value="Glycosyl hydrolase domain, family 43"/>
    <property type="match status" value="1"/>
</dbReference>
<dbReference type="SMART" id="SM00640">
    <property type="entry name" value="Glyco_32"/>
    <property type="match status" value="1"/>
</dbReference>
<feature type="domain" description="Glycosyl hydrolase family 32 N-terminal" evidence="6">
    <location>
        <begin position="9"/>
        <end position="301"/>
    </location>
</feature>
<dbReference type="PANTHER" id="PTHR43101">
    <property type="entry name" value="BETA-FRUCTOSIDASE"/>
    <property type="match status" value="1"/>
</dbReference>
<evidence type="ECO:0000256" key="5">
    <source>
        <dbReference type="RuleBase" id="RU362110"/>
    </source>
</evidence>
<dbReference type="InterPro" id="IPR051214">
    <property type="entry name" value="GH32_Enzymes"/>
</dbReference>
<name>A0A916ZBQ2_9BACL</name>
<feature type="domain" description="Glycosyl hydrolase family 32 C-terminal" evidence="7">
    <location>
        <begin position="327"/>
        <end position="456"/>
    </location>
</feature>
<dbReference type="InterPro" id="IPR013148">
    <property type="entry name" value="Glyco_hydro_32_N"/>
</dbReference>
<dbReference type="GO" id="GO:0005975">
    <property type="term" value="P:carbohydrate metabolic process"/>
    <property type="evidence" value="ECO:0007669"/>
    <property type="project" value="InterPro"/>
</dbReference>
<dbReference type="SUPFAM" id="SSF75005">
    <property type="entry name" value="Arabinanase/levansucrase/invertase"/>
    <property type="match status" value="1"/>
</dbReference>
<dbReference type="GO" id="GO:0004564">
    <property type="term" value="F:beta-fructofuranosidase activity"/>
    <property type="evidence" value="ECO:0007669"/>
    <property type="project" value="UniProtKB-EC"/>
</dbReference>
<dbReference type="PROSITE" id="PS00609">
    <property type="entry name" value="GLYCOSYL_HYDROL_F32"/>
    <property type="match status" value="1"/>
</dbReference>
<dbReference type="InterPro" id="IPR013320">
    <property type="entry name" value="ConA-like_dom_sf"/>
</dbReference>
<dbReference type="PANTHER" id="PTHR43101:SF1">
    <property type="entry name" value="BETA-FRUCTOSIDASE"/>
    <property type="match status" value="1"/>
</dbReference>
<dbReference type="InterPro" id="IPR018053">
    <property type="entry name" value="Glyco_hydro_32_AS"/>
</dbReference>
<reference evidence="8" key="2">
    <citation type="submission" date="2020-09" db="EMBL/GenBank/DDBJ databases">
        <authorList>
            <person name="Sun Q."/>
            <person name="Zhou Y."/>
        </authorList>
    </citation>
    <scope>NUCLEOTIDE SEQUENCE</scope>
    <source>
        <strain evidence="8">CGMCC 1.15178</strain>
    </source>
</reference>
<dbReference type="RefSeq" id="WP_188996485.1">
    <property type="nucleotide sequence ID" value="NZ_BMHP01000004.1"/>
</dbReference>
<evidence type="ECO:0000313" key="9">
    <source>
        <dbReference type="Proteomes" id="UP000612456"/>
    </source>
</evidence>
<dbReference type="CDD" id="cd08996">
    <property type="entry name" value="GH32_FFase"/>
    <property type="match status" value="1"/>
</dbReference>
<dbReference type="SUPFAM" id="SSF49899">
    <property type="entry name" value="Concanavalin A-like lectins/glucanases"/>
    <property type="match status" value="1"/>
</dbReference>
<proteinExistence type="inferred from homology"/>
<sequence>MDLYRPIYHFMPERNWMNDPNGPLFYKGDYHLFYQHNPYSDQWDTMHWGHARSRDLIHWEHLPVALAPSNDRGEHHCFSGCAVIGDDGLPVIFYTSIGIGERNAATGAEQWMAVSHDDMLTWEKPAANPVMTADIHGGMVVTEWRDPYVWKENGVWLMVVGGSHEGRGCALLYRSDNLRDWTFLHILHEGAEQIWECPNFFPLGDKHVLIYSPNGPVQYSIGSFNEDMTFTPEQSGIIDFSGWEGYYAPNGLLDDKGRRVLWGWLPEASRGEFKGAAGWSGAQSLPRILSLDGEGGLRMEPAPELAVLRGTPVSLRDLRLSGPDWDTGVRGRAFEIAAEFELLSGPIGISVLRSPDGQEETVFSIDPVDGVFTISRTRSSLSSEPHKTDVTGRIDLEGSSRVSLRLFVDHSVVEVFVNGRQCITARVYPVLESSEGVYIGVPRGAEALIHSMDIWPMRPIGQQTER</sequence>
<gene>
    <name evidence="8" type="ORF">GCM10010911_51580</name>
</gene>
<dbReference type="EC" id="3.2.1.26" evidence="2"/>
<dbReference type="Pfam" id="PF08244">
    <property type="entry name" value="Glyco_hydro_32C"/>
    <property type="match status" value="1"/>
</dbReference>
<comment type="caution">
    <text evidence="8">The sequence shown here is derived from an EMBL/GenBank/DDBJ whole genome shotgun (WGS) entry which is preliminary data.</text>
</comment>
<keyword evidence="3 5" id="KW-0378">Hydrolase</keyword>
<dbReference type="Proteomes" id="UP000612456">
    <property type="component" value="Unassembled WGS sequence"/>
</dbReference>
<evidence type="ECO:0000256" key="4">
    <source>
        <dbReference type="ARBA" id="ARBA00023295"/>
    </source>
</evidence>
<dbReference type="Gene3D" id="2.60.120.560">
    <property type="entry name" value="Exo-inulinase, domain 1"/>
    <property type="match status" value="1"/>
</dbReference>
<evidence type="ECO:0000259" key="6">
    <source>
        <dbReference type="Pfam" id="PF00251"/>
    </source>
</evidence>
<dbReference type="InterPro" id="IPR013189">
    <property type="entry name" value="Glyco_hydro_32_C"/>
</dbReference>
<organism evidence="8 9">
    <name type="scientific">Paenibacillus nasutitermitis</name>
    <dbReference type="NCBI Taxonomy" id="1652958"/>
    <lineage>
        <taxon>Bacteria</taxon>
        <taxon>Bacillati</taxon>
        <taxon>Bacillota</taxon>
        <taxon>Bacilli</taxon>
        <taxon>Bacillales</taxon>
        <taxon>Paenibacillaceae</taxon>
        <taxon>Paenibacillus</taxon>
    </lineage>
</organism>
<evidence type="ECO:0000259" key="7">
    <source>
        <dbReference type="Pfam" id="PF08244"/>
    </source>
</evidence>
<dbReference type="Pfam" id="PF00251">
    <property type="entry name" value="Glyco_hydro_32N"/>
    <property type="match status" value="1"/>
</dbReference>
<protein>
    <recommendedName>
        <fullName evidence="2">beta-fructofuranosidase</fullName>
        <ecNumber evidence="2">3.2.1.26</ecNumber>
    </recommendedName>
</protein>
<comment type="similarity">
    <text evidence="1 5">Belongs to the glycosyl hydrolase 32 family.</text>
</comment>
<keyword evidence="9" id="KW-1185">Reference proteome</keyword>
<reference evidence="8" key="1">
    <citation type="journal article" date="2014" name="Int. J. Syst. Evol. Microbiol.">
        <title>Complete genome sequence of Corynebacterium casei LMG S-19264T (=DSM 44701T), isolated from a smear-ripened cheese.</title>
        <authorList>
            <consortium name="US DOE Joint Genome Institute (JGI-PGF)"/>
            <person name="Walter F."/>
            <person name="Albersmeier A."/>
            <person name="Kalinowski J."/>
            <person name="Ruckert C."/>
        </authorList>
    </citation>
    <scope>NUCLEOTIDE SEQUENCE</scope>
    <source>
        <strain evidence="8">CGMCC 1.15178</strain>
    </source>
</reference>
<accession>A0A916ZBQ2</accession>
<evidence type="ECO:0000256" key="3">
    <source>
        <dbReference type="ARBA" id="ARBA00022801"/>
    </source>
</evidence>
<evidence type="ECO:0000256" key="1">
    <source>
        <dbReference type="ARBA" id="ARBA00009902"/>
    </source>
</evidence>
<dbReference type="AlphaFoldDB" id="A0A916ZBQ2"/>
<dbReference type="InterPro" id="IPR023296">
    <property type="entry name" value="Glyco_hydro_beta-prop_sf"/>
</dbReference>
<dbReference type="InterPro" id="IPR001362">
    <property type="entry name" value="Glyco_hydro_32"/>
</dbReference>
<evidence type="ECO:0000313" key="8">
    <source>
        <dbReference type="EMBL" id="GGD86795.1"/>
    </source>
</evidence>